<keyword evidence="4" id="KW-0378">Hydrolase</keyword>
<proteinExistence type="inferred from homology"/>
<evidence type="ECO:0000259" key="3">
    <source>
        <dbReference type="Pfam" id="PF01557"/>
    </source>
</evidence>
<evidence type="ECO:0000256" key="1">
    <source>
        <dbReference type="ARBA" id="ARBA00010211"/>
    </source>
</evidence>
<dbReference type="Gene3D" id="3.90.850.10">
    <property type="entry name" value="Fumarylacetoacetase-like, C-terminal domain"/>
    <property type="match status" value="1"/>
</dbReference>
<dbReference type="InterPro" id="IPR051121">
    <property type="entry name" value="FAH"/>
</dbReference>
<organism evidence="4 5">
    <name type="scientific">Tectimicrobiota bacterium</name>
    <dbReference type="NCBI Taxonomy" id="2528274"/>
    <lineage>
        <taxon>Bacteria</taxon>
        <taxon>Pseudomonadati</taxon>
        <taxon>Nitrospinota/Tectimicrobiota group</taxon>
        <taxon>Candidatus Tectimicrobiota</taxon>
    </lineage>
</organism>
<dbReference type="AlphaFoldDB" id="A0A932HY14"/>
<dbReference type="InterPro" id="IPR036663">
    <property type="entry name" value="Fumarylacetoacetase_C_sf"/>
</dbReference>
<dbReference type="InterPro" id="IPR011234">
    <property type="entry name" value="Fumarylacetoacetase-like_C"/>
</dbReference>
<dbReference type="Pfam" id="PF01557">
    <property type="entry name" value="FAA_hydrolase"/>
    <property type="match status" value="1"/>
</dbReference>
<dbReference type="GO" id="GO:0016787">
    <property type="term" value="F:hydrolase activity"/>
    <property type="evidence" value="ECO:0007669"/>
    <property type="project" value="UniProtKB-KW"/>
</dbReference>
<dbReference type="PANTHER" id="PTHR42796">
    <property type="entry name" value="FUMARYLACETOACETATE HYDROLASE DOMAIN-CONTAINING PROTEIN 2A-RELATED"/>
    <property type="match status" value="1"/>
</dbReference>
<sequence length="325" mass="35121">MRLATYRNLSPGASGDRLGALLSDGRLADLRLCYAACLAEKEGEGRPYAMAHARVPRDMREFLLGGGPALAAARKALEHAEGVLKAGKMPSGPDGEAAALAAGQYRLRAVIPKPGKFLHTGLNSIKHVEHTGNKKPPQVPGAPRFNTSLIGHEEPVVYPKQTKMLDYEVEVGIVIGKRCKDVARERAFDVIAGYTIYNDVTARDIQRDAARGGVFLGKNFDATNPLGPHLVTADEVPDPESLRVFCRVNGQTRQDERLTDMIFKIPDLVAFYSQMTLEPGDVISSGTFSGVAIEQADPGPFLLKPGDVVECEVERLGVLRNPIVA</sequence>
<evidence type="ECO:0000313" key="4">
    <source>
        <dbReference type="EMBL" id="MBI3126425.1"/>
    </source>
</evidence>
<dbReference type="GO" id="GO:0044281">
    <property type="term" value="P:small molecule metabolic process"/>
    <property type="evidence" value="ECO:0007669"/>
    <property type="project" value="UniProtKB-ARBA"/>
</dbReference>
<reference evidence="4" key="1">
    <citation type="submission" date="2020-07" db="EMBL/GenBank/DDBJ databases">
        <title>Huge and variable diversity of episymbiotic CPR bacteria and DPANN archaea in groundwater ecosystems.</title>
        <authorList>
            <person name="He C.Y."/>
            <person name="Keren R."/>
            <person name="Whittaker M."/>
            <person name="Farag I.F."/>
            <person name="Doudna J."/>
            <person name="Cate J.H.D."/>
            <person name="Banfield J.F."/>
        </authorList>
    </citation>
    <scope>NUCLEOTIDE SEQUENCE</scope>
    <source>
        <strain evidence="4">NC_groundwater_763_Ag_S-0.2um_68_21</strain>
    </source>
</reference>
<comment type="similarity">
    <text evidence="1">Belongs to the FAH family.</text>
</comment>
<dbReference type="SUPFAM" id="SSF56529">
    <property type="entry name" value="FAH"/>
    <property type="match status" value="1"/>
</dbReference>
<dbReference type="GO" id="GO:0046872">
    <property type="term" value="F:metal ion binding"/>
    <property type="evidence" value="ECO:0007669"/>
    <property type="project" value="UniProtKB-KW"/>
</dbReference>
<dbReference type="EMBL" id="JACPUR010000003">
    <property type="protein sequence ID" value="MBI3126425.1"/>
    <property type="molecule type" value="Genomic_DNA"/>
</dbReference>
<evidence type="ECO:0000313" key="5">
    <source>
        <dbReference type="Proteomes" id="UP000782312"/>
    </source>
</evidence>
<protein>
    <submittedName>
        <fullName evidence="4">Fumarylacetoacetate hydrolase family protein</fullName>
    </submittedName>
</protein>
<accession>A0A932HY14</accession>
<dbReference type="PANTHER" id="PTHR42796:SF4">
    <property type="entry name" value="FUMARYLACETOACETATE HYDROLASE DOMAIN-CONTAINING PROTEIN 2A"/>
    <property type="match status" value="1"/>
</dbReference>
<dbReference type="Proteomes" id="UP000782312">
    <property type="component" value="Unassembled WGS sequence"/>
</dbReference>
<keyword evidence="2" id="KW-0479">Metal-binding</keyword>
<gene>
    <name evidence="4" type="ORF">HYZ11_02335</name>
</gene>
<comment type="caution">
    <text evidence="4">The sequence shown here is derived from an EMBL/GenBank/DDBJ whole genome shotgun (WGS) entry which is preliminary data.</text>
</comment>
<name>A0A932HY14_UNCTE</name>
<evidence type="ECO:0000256" key="2">
    <source>
        <dbReference type="ARBA" id="ARBA00022723"/>
    </source>
</evidence>
<feature type="domain" description="Fumarylacetoacetase-like C-terminal" evidence="3">
    <location>
        <begin position="117"/>
        <end position="324"/>
    </location>
</feature>